<evidence type="ECO:0000313" key="10">
    <source>
        <dbReference type="EMBL" id="BAO00041.1"/>
    </source>
</evidence>
<dbReference type="InterPro" id="IPR050824">
    <property type="entry name" value="Thiol_disulfide_DsbA"/>
</dbReference>
<evidence type="ECO:0000256" key="5">
    <source>
        <dbReference type="ARBA" id="ARBA00023157"/>
    </source>
</evidence>
<evidence type="ECO:0000313" key="11">
    <source>
        <dbReference type="Proteomes" id="UP000016900"/>
    </source>
</evidence>
<keyword evidence="4 7" id="KW-0574">Periplasm</keyword>
<keyword evidence="6" id="KW-0676">Redox-active center</keyword>
<comment type="similarity">
    <text evidence="2">Belongs to the thioredoxin family. DsbA subfamily.</text>
</comment>
<dbReference type="PANTHER" id="PTHR35891:SF2">
    <property type="entry name" value="THIOL:DISULFIDE INTERCHANGE PROTEIN DSBA"/>
    <property type="match status" value="1"/>
</dbReference>
<comment type="subcellular location">
    <subcellularLocation>
        <location evidence="1 7">Periplasm</location>
    </subcellularLocation>
</comment>
<dbReference type="eggNOG" id="COG1651">
    <property type="taxonomic scope" value="Bacteria"/>
</dbReference>
<dbReference type="Pfam" id="PF01323">
    <property type="entry name" value="DSBA"/>
    <property type="match status" value="1"/>
</dbReference>
<feature type="disulfide bond" description="Redox-active" evidence="8">
    <location>
        <begin position="39"/>
        <end position="42"/>
    </location>
</feature>
<evidence type="ECO:0000256" key="3">
    <source>
        <dbReference type="ARBA" id="ARBA00022729"/>
    </source>
</evidence>
<dbReference type="KEGG" id="hhs:HHS_00710"/>
<dbReference type="InterPro" id="IPR013766">
    <property type="entry name" value="Thioredoxin_domain"/>
</dbReference>
<sequence length="199" mass="22674">MFNTLVHADNIQKYNILSKPVYIDSSKKPQVLEFFSFFCPHCYELESLYHVKDTIKKNLSKDVKIKRYHVDFIGDDLGPIATHAWAIAMVLGIEDKIILNIFDDVQKKNIITDPESLKQAFIKAASISSKDYDTAWDSFIVKALVAQQQKATLDIDLKGVPIFLVNGKYMINNHAINVTNVNHIANNYAKVAKFLIKKK</sequence>
<organism evidence="10 11">
    <name type="scientific">Candidatus Pantoea carbekii</name>
    <dbReference type="NCBI Taxonomy" id="1235990"/>
    <lineage>
        <taxon>Bacteria</taxon>
        <taxon>Pseudomonadati</taxon>
        <taxon>Pseudomonadota</taxon>
        <taxon>Gammaproteobacteria</taxon>
        <taxon>Enterobacterales</taxon>
        <taxon>Erwiniaceae</taxon>
        <taxon>Pantoea</taxon>
    </lineage>
</organism>
<dbReference type="SUPFAM" id="SSF52833">
    <property type="entry name" value="Thioredoxin-like"/>
    <property type="match status" value="1"/>
</dbReference>
<proteinExistence type="inferred from homology"/>
<dbReference type="GO" id="GO:0015036">
    <property type="term" value="F:disulfide oxidoreductase activity"/>
    <property type="evidence" value="ECO:0007669"/>
    <property type="project" value="UniProtKB-ARBA"/>
</dbReference>
<reference evidence="10 11" key="1">
    <citation type="submission" date="2012-10" db="EMBL/GenBank/DDBJ databases">
        <title>Genome sequence of the symbiont of the pentatomidae stink bug Halyomorpha halys.</title>
        <authorList>
            <person name="Kobayashi H."/>
            <person name="Fujii-Muramatsu R."/>
            <person name="Takeishi K."/>
            <person name="Noda H."/>
        </authorList>
    </citation>
    <scope>NUCLEOTIDE SEQUENCE [LARGE SCALE GENOMIC DNA]</scope>
</reference>
<dbReference type="PROSITE" id="PS00194">
    <property type="entry name" value="THIOREDOXIN_1"/>
    <property type="match status" value="1"/>
</dbReference>
<keyword evidence="11" id="KW-1185">Reference proteome</keyword>
<dbReference type="STRING" id="1235990.BMSBPS_0537"/>
<dbReference type="GO" id="GO:0042597">
    <property type="term" value="C:periplasmic space"/>
    <property type="evidence" value="ECO:0007669"/>
    <property type="project" value="UniProtKB-SubCell"/>
</dbReference>
<dbReference type="InterPro" id="IPR023205">
    <property type="entry name" value="DsbA/DsbL"/>
</dbReference>
<dbReference type="InterPro" id="IPR036249">
    <property type="entry name" value="Thioredoxin-like_sf"/>
</dbReference>
<keyword evidence="3" id="KW-0732">Signal</keyword>
<dbReference type="EMBL" id="AP012554">
    <property type="protein sequence ID" value="BAO00041.1"/>
    <property type="molecule type" value="Genomic_DNA"/>
</dbReference>
<evidence type="ECO:0000256" key="2">
    <source>
        <dbReference type="ARBA" id="ARBA00005791"/>
    </source>
</evidence>
<evidence type="ECO:0000256" key="7">
    <source>
        <dbReference type="PIRNR" id="PIRNR001488"/>
    </source>
</evidence>
<name>U3U1P0_9GAMM</name>
<accession>U3U1P0</accession>
<dbReference type="PIRSF" id="PIRSF001488">
    <property type="entry name" value="Tdi_protein"/>
    <property type="match status" value="1"/>
</dbReference>
<dbReference type="Gene3D" id="3.40.30.10">
    <property type="entry name" value="Glutaredoxin"/>
    <property type="match status" value="1"/>
</dbReference>
<dbReference type="PROSITE" id="PS51352">
    <property type="entry name" value="THIOREDOXIN_2"/>
    <property type="match status" value="1"/>
</dbReference>
<dbReference type="AlphaFoldDB" id="U3U1P0"/>
<dbReference type="InterPro" id="IPR017937">
    <property type="entry name" value="Thioredoxin_CS"/>
</dbReference>
<dbReference type="CDD" id="cd03019">
    <property type="entry name" value="DsbA_DsbA"/>
    <property type="match status" value="1"/>
</dbReference>
<evidence type="ECO:0000259" key="9">
    <source>
        <dbReference type="PROSITE" id="PS51352"/>
    </source>
</evidence>
<evidence type="ECO:0000256" key="8">
    <source>
        <dbReference type="PIRSR" id="PIRSR001488-1"/>
    </source>
</evidence>
<dbReference type="PATRIC" id="fig|1235990.3.peg.70"/>
<protein>
    <recommendedName>
        <fullName evidence="7">Thiol:disulfide interchange protein</fullName>
    </recommendedName>
</protein>
<evidence type="ECO:0000256" key="1">
    <source>
        <dbReference type="ARBA" id="ARBA00004418"/>
    </source>
</evidence>
<dbReference type="PANTHER" id="PTHR35891">
    <property type="entry name" value="THIOL:DISULFIDE INTERCHANGE PROTEIN DSBA"/>
    <property type="match status" value="1"/>
</dbReference>
<keyword evidence="5 7" id="KW-1015">Disulfide bond</keyword>
<evidence type="ECO:0000256" key="4">
    <source>
        <dbReference type="ARBA" id="ARBA00022764"/>
    </source>
</evidence>
<evidence type="ECO:0000256" key="6">
    <source>
        <dbReference type="ARBA" id="ARBA00023284"/>
    </source>
</evidence>
<dbReference type="Proteomes" id="UP000016900">
    <property type="component" value="Chromosome"/>
</dbReference>
<gene>
    <name evidence="10" type="ORF">HHS_00710</name>
</gene>
<dbReference type="InterPro" id="IPR001853">
    <property type="entry name" value="DSBA-like_thioredoxin_dom"/>
</dbReference>
<feature type="domain" description="Thioredoxin" evidence="9">
    <location>
        <begin position="1"/>
        <end position="150"/>
    </location>
</feature>